<evidence type="ECO:0000313" key="2">
    <source>
        <dbReference type="EMBL" id="MFK7160160.1"/>
    </source>
</evidence>
<gene>
    <name evidence="2" type="ORF">V6U78_03805</name>
</gene>
<dbReference type="Gene3D" id="3.40.50.720">
    <property type="entry name" value="NAD(P)-binding Rossmann-like Domain"/>
    <property type="match status" value="1"/>
</dbReference>
<dbReference type="PANTHER" id="PTHR48079:SF6">
    <property type="entry name" value="NAD(P)-BINDING DOMAIN-CONTAINING PROTEIN-RELATED"/>
    <property type="match status" value="1"/>
</dbReference>
<evidence type="ECO:0000313" key="3">
    <source>
        <dbReference type="Proteomes" id="UP001621714"/>
    </source>
</evidence>
<dbReference type="SUPFAM" id="SSF51735">
    <property type="entry name" value="NAD(P)-binding Rossmann-fold domains"/>
    <property type="match status" value="1"/>
</dbReference>
<keyword evidence="3" id="KW-1185">Reference proteome</keyword>
<dbReference type="PANTHER" id="PTHR48079">
    <property type="entry name" value="PROTEIN YEEZ"/>
    <property type="match status" value="1"/>
</dbReference>
<reference evidence="2 3" key="1">
    <citation type="submission" date="2024-02" db="EMBL/GenBank/DDBJ databases">
        <title>Marinospirillum sp. MEB 164 isolated from Lonar lake sediment.</title>
        <authorList>
            <person name="Joshi A."/>
            <person name="Thite S."/>
        </authorList>
    </citation>
    <scope>NUCLEOTIDE SEQUENCE [LARGE SCALE GENOMIC DNA]</scope>
    <source>
        <strain evidence="2 3">MEB164</strain>
    </source>
</reference>
<dbReference type="Pfam" id="PF01370">
    <property type="entry name" value="Epimerase"/>
    <property type="match status" value="1"/>
</dbReference>
<dbReference type="RefSeq" id="WP_405337366.1">
    <property type="nucleotide sequence ID" value="NZ_JBANFI010000002.1"/>
</dbReference>
<dbReference type="InterPro" id="IPR001509">
    <property type="entry name" value="Epimerase_deHydtase"/>
</dbReference>
<organism evidence="2 3">
    <name type="scientific">Marinospirillum alkalitolerans</name>
    <dbReference type="NCBI Taxonomy" id="3123374"/>
    <lineage>
        <taxon>Bacteria</taxon>
        <taxon>Pseudomonadati</taxon>
        <taxon>Pseudomonadota</taxon>
        <taxon>Gammaproteobacteria</taxon>
        <taxon>Oceanospirillales</taxon>
        <taxon>Oceanospirillaceae</taxon>
        <taxon>Marinospirillum</taxon>
    </lineage>
</organism>
<proteinExistence type="predicted"/>
<name>A0ABW8PV81_9GAMM</name>
<feature type="domain" description="NAD-dependent epimerase/dehydratase" evidence="1">
    <location>
        <begin position="4"/>
        <end position="198"/>
    </location>
</feature>
<dbReference type="Proteomes" id="UP001621714">
    <property type="component" value="Unassembled WGS sequence"/>
</dbReference>
<accession>A0ABW8PV81</accession>
<sequence length="282" mass="30803">MRIMIVGCGDLGQYLGQRLAEQGHQVWGARRQVALLPEAIQPFYWDLPAPPPESLPEIDYLIYAVAADGRSPADYQRAYRDGVAAVLAALGDQLSTLKRFFLVSSTGVYHQQAGESVTEASPALPRSFSGQLILEGEALLAQAECASTCVRLSGLYGPGRERLLRQARAGQHPPAEPLYWSNRIHRDDAAAAIQHLMDLDAQSQQIEDLYLVSDTCSVPMQEVISWLGEQLGVPPQTLGALPGEGQGKQIQSQLLASTGFQWRYPSYREGYAALLSTVTAEH</sequence>
<protein>
    <submittedName>
        <fullName evidence="2">NAD-dependent epimerase/dehydratase family protein</fullName>
    </submittedName>
</protein>
<evidence type="ECO:0000259" key="1">
    <source>
        <dbReference type="Pfam" id="PF01370"/>
    </source>
</evidence>
<dbReference type="InterPro" id="IPR051783">
    <property type="entry name" value="NAD(P)-dependent_oxidoreduct"/>
</dbReference>
<dbReference type="EMBL" id="JBANFI010000002">
    <property type="protein sequence ID" value="MFK7160160.1"/>
    <property type="molecule type" value="Genomic_DNA"/>
</dbReference>
<comment type="caution">
    <text evidence="2">The sequence shown here is derived from an EMBL/GenBank/DDBJ whole genome shotgun (WGS) entry which is preliminary data.</text>
</comment>
<dbReference type="InterPro" id="IPR036291">
    <property type="entry name" value="NAD(P)-bd_dom_sf"/>
</dbReference>